<comment type="caution">
    <text evidence="2">The sequence shown here is derived from an EMBL/GenBank/DDBJ whole genome shotgun (WGS) entry which is preliminary data.</text>
</comment>
<reference evidence="2" key="1">
    <citation type="submission" date="2021-02" db="EMBL/GenBank/DDBJ databases">
        <authorList>
            <person name="Dougan E. K."/>
            <person name="Rhodes N."/>
            <person name="Thang M."/>
            <person name="Chan C."/>
        </authorList>
    </citation>
    <scope>NUCLEOTIDE SEQUENCE</scope>
</reference>
<evidence type="ECO:0008006" key="4">
    <source>
        <dbReference type="Google" id="ProtNLM"/>
    </source>
</evidence>
<accession>A0A813EV60</accession>
<evidence type="ECO:0000256" key="1">
    <source>
        <dbReference type="SAM" id="MobiDB-lite"/>
    </source>
</evidence>
<feature type="region of interest" description="Disordered" evidence="1">
    <location>
        <begin position="86"/>
        <end position="111"/>
    </location>
</feature>
<proteinExistence type="predicted"/>
<organism evidence="2 3">
    <name type="scientific">Polarella glacialis</name>
    <name type="common">Dinoflagellate</name>
    <dbReference type="NCBI Taxonomy" id="89957"/>
    <lineage>
        <taxon>Eukaryota</taxon>
        <taxon>Sar</taxon>
        <taxon>Alveolata</taxon>
        <taxon>Dinophyceae</taxon>
        <taxon>Suessiales</taxon>
        <taxon>Suessiaceae</taxon>
        <taxon>Polarella</taxon>
    </lineage>
</organism>
<name>A0A813EV60_POLGL</name>
<evidence type="ECO:0000313" key="3">
    <source>
        <dbReference type="Proteomes" id="UP000654075"/>
    </source>
</evidence>
<gene>
    <name evidence="2" type="ORF">PGLA1383_LOCUS19947</name>
</gene>
<dbReference type="OrthoDB" id="426395at2759"/>
<protein>
    <recommendedName>
        <fullName evidence="4">Methyltransferase domain-containing protein</fullName>
    </recommendedName>
</protein>
<dbReference type="AlphaFoldDB" id="A0A813EV60"/>
<dbReference type="EMBL" id="CAJNNV010013389">
    <property type="protein sequence ID" value="CAE8601658.1"/>
    <property type="molecule type" value="Genomic_DNA"/>
</dbReference>
<sequence length="381" mass="41899">MLSLPPIAVAASALPGRWQGPISRSGDPCRRCHSARRLSWSTAVAVASALAAPSVRHVLSRFVGRRSARRQSIALRQLGLTLLRSEGESSTGRSPSEIDVAQADDDGVKPEKPEISRYQRVENLLWEAWRNSERPRPPLKEVLETLAFHKACQKLLGSKALVIDAAGGHGAIALAFRAFGGAERAVVADLYQPRSFANLRAAWMPEDEDTERAVRHERIDISCPGWLKSLLEREGVHAEATAVVAAHACGGLSDELIRECTALSVEFAIMPCCHKKESGRRRDMLRHAVKLLDIPYSVVLDIARLGVIDACPGYKASLRMIDKAISPMNRMLIGTRETSPQTEARADSRRNYVDKLAGKFRTIFSTSRGKHQELQEDSADS</sequence>
<keyword evidence="3" id="KW-1185">Reference proteome</keyword>
<dbReference type="Proteomes" id="UP000654075">
    <property type="component" value="Unassembled WGS sequence"/>
</dbReference>
<evidence type="ECO:0000313" key="2">
    <source>
        <dbReference type="EMBL" id="CAE8601658.1"/>
    </source>
</evidence>